<accession>A0AAN4PHZ2</accession>
<reference evidence="3 4" key="1">
    <citation type="submission" date="2015-11" db="EMBL/GenBank/DDBJ databases">
        <title>Aspergillus lentulus strain IFM 54703T.</title>
        <authorList>
            <person name="Kusuya Y."/>
            <person name="Sakai K."/>
            <person name="Kamei K."/>
            <person name="Takahashi H."/>
            <person name="Yaguchi T."/>
        </authorList>
    </citation>
    <scope>NUCLEOTIDE SEQUENCE [LARGE SCALE GENOMIC DNA]</scope>
    <source>
        <strain evidence="3 4">IFM 54703</strain>
    </source>
</reference>
<dbReference type="InterPro" id="IPR013094">
    <property type="entry name" value="AB_hydrolase_3"/>
</dbReference>
<dbReference type="Gene3D" id="3.40.50.1820">
    <property type="entry name" value="alpha/beta hydrolase"/>
    <property type="match status" value="1"/>
</dbReference>
<dbReference type="SUPFAM" id="SSF53474">
    <property type="entry name" value="alpha/beta-Hydrolases"/>
    <property type="match status" value="1"/>
</dbReference>
<dbReference type="InterPro" id="IPR029058">
    <property type="entry name" value="AB_hydrolase_fold"/>
</dbReference>
<dbReference type="GO" id="GO:0016787">
    <property type="term" value="F:hydrolase activity"/>
    <property type="evidence" value="ECO:0007669"/>
    <property type="project" value="UniProtKB-KW"/>
</dbReference>
<dbReference type="PANTHER" id="PTHR48081:SF8">
    <property type="entry name" value="ALPHA_BETA HYDROLASE FOLD-3 DOMAIN-CONTAINING PROTEIN-RELATED"/>
    <property type="match status" value="1"/>
</dbReference>
<sequence>MPEQCFIIANPSMRLKNKCCQLSLAETSAAEMPLSYDPEYHKATVEFFSSRSGPKPAVHDVATRRRNITANYEAMFEKLPMAPDVEHSTYPVKSYDGHTIQVHRFFKKTSTPAAAGPAVLHTHGGGTIQGAVALFVKPLSIQVQQTGVQVFSVDYRLAPENPHPTPVEDCYAGLTWLYEHAEEVSVDRSRIATMGESAGGLLAAGITLMARDRGLAPPIAKQILIYPMLDDRNTVPNPELEPFALWDCNDNITAWTALLGTDIGKDNVSQYAAPARAVSVQGLPSTYIDVGELDIFRDEDIAYAARIASANISVELHVYPGLPHAFEVYAPHIEGTKRATADRFRAVQTL</sequence>
<dbReference type="Proteomes" id="UP000051487">
    <property type="component" value="Unassembled WGS sequence"/>
</dbReference>
<comment type="caution">
    <text evidence="3">The sequence shown here is derived from an EMBL/GenBank/DDBJ whole genome shotgun (WGS) entry which is preliminary data.</text>
</comment>
<dbReference type="InterPro" id="IPR050300">
    <property type="entry name" value="GDXG_lipolytic_enzyme"/>
</dbReference>
<evidence type="ECO:0000313" key="3">
    <source>
        <dbReference type="EMBL" id="GAQ06468.1"/>
    </source>
</evidence>
<dbReference type="AlphaFoldDB" id="A0AAN4PHZ2"/>
<organism evidence="3 4">
    <name type="scientific">Aspergillus lentulus</name>
    <dbReference type="NCBI Taxonomy" id="293939"/>
    <lineage>
        <taxon>Eukaryota</taxon>
        <taxon>Fungi</taxon>
        <taxon>Dikarya</taxon>
        <taxon>Ascomycota</taxon>
        <taxon>Pezizomycotina</taxon>
        <taxon>Eurotiomycetes</taxon>
        <taxon>Eurotiomycetidae</taxon>
        <taxon>Eurotiales</taxon>
        <taxon>Aspergillaceae</taxon>
        <taxon>Aspergillus</taxon>
        <taxon>Aspergillus subgen. Fumigati</taxon>
    </lineage>
</organism>
<evidence type="ECO:0000256" key="1">
    <source>
        <dbReference type="ARBA" id="ARBA00022801"/>
    </source>
</evidence>
<gene>
    <name evidence="3" type="ORF">ALT_3789</name>
</gene>
<dbReference type="Pfam" id="PF07859">
    <property type="entry name" value="Abhydrolase_3"/>
    <property type="match status" value="1"/>
</dbReference>
<evidence type="ECO:0000313" key="4">
    <source>
        <dbReference type="Proteomes" id="UP000051487"/>
    </source>
</evidence>
<evidence type="ECO:0000259" key="2">
    <source>
        <dbReference type="Pfam" id="PF07859"/>
    </source>
</evidence>
<keyword evidence="1" id="KW-0378">Hydrolase</keyword>
<name>A0AAN4PHZ2_ASPLE</name>
<feature type="domain" description="Alpha/beta hydrolase fold-3" evidence="2">
    <location>
        <begin position="119"/>
        <end position="326"/>
    </location>
</feature>
<dbReference type="EMBL" id="BCLY01000008">
    <property type="protein sequence ID" value="GAQ06468.1"/>
    <property type="molecule type" value="Genomic_DNA"/>
</dbReference>
<dbReference type="PANTHER" id="PTHR48081">
    <property type="entry name" value="AB HYDROLASE SUPERFAMILY PROTEIN C4A8.06C"/>
    <property type="match status" value="1"/>
</dbReference>
<proteinExistence type="predicted"/>
<protein>
    <submittedName>
        <fullName evidence="3">Carboxylesterase NlhH</fullName>
    </submittedName>
</protein>